<gene>
    <name evidence="1" type="ORF">EKN56_06495</name>
</gene>
<dbReference type="KEGG" id="prag:EKN56_06495"/>
<dbReference type="Proteomes" id="UP000293154">
    <property type="component" value="Chromosome"/>
</dbReference>
<dbReference type="RefSeq" id="WP_130591029.1">
    <property type="nucleotide sequence ID" value="NZ_CP034752.1"/>
</dbReference>
<dbReference type="EMBL" id="CP034752">
    <property type="protein sequence ID" value="QBH96075.1"/>
    <property type="molecule type" value="Genomic_DNA"/>
</dbReference>
<evidence type="ECO:0000313" key="1">
    <source>
        <dbReference type="EMBL" id="QBH96075.1"/>
    </source>
</evidence>
<accession>A0A411WIR2</accession>
<dbReference type="InterPro" id="IPR019908">
    <property type="entry name" value="Toxin_RalR"/>
</dbReference>
<protein>
    <submittedName>
        <fullName evidence="1">Restriction alleviation protein, Lar family</fullName>
    </submittedName>
</protein>
<dbReference type="NCBIfam" id="TIGR03655">
    <property type="entry name" value="anti_R_Lar"/>
    <property type="match status" value="1"/>
</dbReference>
<name>A0A411WIR2_9GAMM</name>
<reference evidence="1 2" key="1">
    <citation type="submission" date="2019-03" db="EMBL/GenBank/DDBJ databases">
        <title>Pragia sp. nov. isolated from the gut tract of Carduelis flavirostris.</title>
        <authorList>
            <person name="Ge Y."/>
        </authorList>
    </citation>
    <scope>NUCLEOTIDE SEQUENCE [LARGE SCALE GENOMIC DNA]</scope>
    <source>
        <strain evidence="1 2">CF-458</strain>
    </source>
</reference>
<keyword evidence="2" id="KW-1185">Reference proteome</keyword>
<dbReference type="AlphaFoldDB" id="A0A411WIR2"/>
<sequence length="66" mass="7699">MDKLKPCPFCGSSEVELFEMDEEDNPYRAWVVRCHKCDVQTAMFVGSIEQKKRCATNAWNRRVKGE</sequence>
<proteinExistence type="predicted"/>
<dbReference type="OrthoDB" id="6631093at2"/>
<dbReference type="Pfam" id="PF14354">
    <property type="entry name" value="Lar_restr_allev"/>
    <property type="match status" value="1"/>
</dbReference>
<evidence type="ECO:0000313" key="2">
    <source>
        <dbReference type="Proteomes" id="UP000293154"/>
    </source>
</evidence>
<organism evidence="1 2">
    <name type="scientific">Limnobaculum zhutongyuii</name>
    <dbReference type="NCBI Taxonomy" id="2498113"/>
    <lineage>
        <taxon>Bacteria</taxon>
        <taxon>Pseudomonadati</taxon>
        <taxon>Pseudomonadota</taxon>
        <taxon>Gammaproteobacteria</taxon>
        <taxon>Enterobacterales</taxon>
        <taxon>Budviciaceae</taxon>
        <taxon>Limnobaculum</taxon>
    </lineage>
</organism>